<keyword evidence="1" id="KW-0472">Membrane</keyword>
<dbReference type="InterPro" id="IPR021280">
    <property type="entry name" value="TMEM260-like"/>
</dbReference>
<gene>
    <name evidence="3" type="ORF">TeGR_g6171</name>
</gene>
<feature type="transmembrane region" description="Helical" evidence="1">
    <location>
        <begin position="198"/>
        <end position="217"/>
    </location>
</feature>
<dbReference type="InterPro" id="IPR052724">
    <property type="entry name" value="GT117_domain-containing"/>
</dbReference>
<proteinExistence type="predicted"/>
<dbReference type="PANTHER" id="PTHR16214:SF3">
    <property type="entry name" value="TRANSMEMBRANE PROTEIN 260"/>
    <property type="match status" value="1"/>
</dbReference>
<keyword evidence="4" id="KW-1185">Reference proteome</keyword>
<evidence type="ECO:0000313" key="4">
    <source>
        <dbReference type="Proteomes" id="UP001165060"/>
    </source>
</evidence>
<evidence type="ECO:0000256" key="2">
    <source>
        <dbReference type="SAM" id="SignalP"/>
    </source>
</evidence>
<keyword evidence="2" id="KW-0732">Signal</keyword>
<dbReference type="EMBL" id="BRYB01001232">
    <property type="protein sequence ID" value="GMI21143.1"/>
    <property type="molecule type" value="Genomic_DNA"/>
</dbReference>
<protein>
    <recommendedName>
        <fullName evidence="5">DUF2723 domain-containing protein</fullName>
    </recommendedName>
</protein>
<name>A0ABQ6M7M5_9STRA</name>
<feature type="transmembrane region" description="Helical" evidence="1">
    <location>
        <begin position="367"/>
        <end position="387"/>
    </location>
</feature>
<dbReference type="PANTHER" id="PTHR16214">
    <property type="entry name" value="TRANSMEMBRANE PROTEIN 260"/>
    <property type="match status" value="1"/>
</dbReference>
<feature type="transmembrane region" description="Helical" evidence="1">
    <location>
        <begin position="399"/>
        <end position="419"/>
    </location>
</feature>
<dbReference type="Pfam" id="PF11028">
    <property type="entry name" value="TMEM260-like"/>
    <property type="match status" value="1"/>
</dbReference>
<organism evidence="3 4">
    <name type="scientific">Tetraparma gracilis</name>
    <dbReference type="NCBI Taxonomy" id="2962635"/>
    <lineage>
        <taxon>Eukaryota</taxon>
        <taxon>Sar</taxon>
        <taxon>Stramenopiles</taxon>
        <taxon>Ochrophyta</taxon>
        <taxon>Bolidophyceae</taxon>
        <taxon>Parmales</taxon>
        <taxon>Triparmaceae</taxon>
        <taxon>Tetraparma</taxon>
    </lineage>
</organism>
<evidence type="ECO:0000313" key="3">
    <source>
        <dbReference type="EMBL" id="GMI21143.1"/>
    </source>
</evidence>
<keyword evidence="1" id="KW-1133">Transmembrane helix</keyword>
<feature type="chain" id="PRO_5045357823" description="DUF2723 domain-containing protein" evidence="2">
    <location>
        <begin position="24"/>
        <end position="768"/>
    </location>
</feature>
<evidence type="ECO:0008006" key="5">
    <source>
        <dbReference type="Google" id="ProtNLM"/>
    </source>
</evidence>
<feature type="signal peptide" evidence="2">
    <location>
        <begin position="1"/>
        <end position="23"/>
    </location>
</feature>
<keyword evidence="1" id="KW-0812">Transmembrane</keyword>
<accession>A0ABQ6M7M5</accession>
<evidence type="ECO:0000256" key="1">
    <source>
        <dbReference type="SAM" id="Phobius"/>
    </source>
</evidence>
<feature type="transmembrane region" description="Helical" evidence="1">
    <location>
        <begin position="283"/>
        <end position="304"/>
    </location>
</feature>
<feature type="transmembrane region" description="Helical" evidence="1">
    <location>
        <begin position="325"/>
        <end position="347"/>
    </location>
</feature>
<sequence length="768" mass="84052">MVFAVSLQLYLLTISPSIPGGDAGELVAEGCALGTAHPPGYPLYTVLAHLTTAYVPFGVPAWRMNVLCAVCGAASSALVARTVQLLLPAPAPASSLLSPSSFLSPSSVGSISAGIFSAISPLAWQYSVTSEVFALNNALVSWLLHSFVSFYLSPTNSAVFAGAAVSGLALTNQHTSVLLSVPCVLLTIHRARLLSRPAVLLTAASLTLLTLSLYLLLPILHALKPHPGAWGDVSTVEGFINHFRRKDYGTFQLYSGDASESEGLGPRLGRWLEDFCNIQGGNAALLLAVYGAFVVTRVALFGAAAGKGDKKKRGAVALSEEEIKAASVVAAAGSLLVPLLVFYLVVFHTLANLPLHNPLLFGVHARFWMQPNLIMFVLSGIGLGHVVAAAEKYHPKGGLTVSGAMFALAAFTLATSYPMRDQSDNVFFEGYAKGILGSLPKDSLLLINYDQQWTSIRYFQECEQVRPDITSINLSMTSYKWWDTKRSDYPHMSFPGTNYVMPGSVGKADGGFTFKELLDENFDRFPGGVYMGGKLNYGEQDWQEDYSNIPWGFVTKYVRSGEMAAGKSADPGGEWLKGQRAIWGTMTRTVATTLPDLNKYKDDTWEWTIHREYFDHLSDFASYLLEYALGDKNVLQGQDRMDALVLCAGVLEMTLKHDDTMRETNFATYKNLGLAYMNMIREHGKDRFEREVFRGFVTFQGVDGLDSLDASEWVPPGAETSWKDFVSARWAEVWRHFLKMDGARRDPSYAGIENILDQVFKKVGSTKK</sequence>
<comment type="caution">
    <text evidence="3">The sequence shown here is derived from an EMBL/GenBank/DDBJ whole genome shotgun (WGS) entry which is preliminary data.</text>
</comment>
<reference evidence="3 4" key="1">
    <citation type="journal article" date="2023" name="Commun. Biol.">
        <title>Genome analysis of Parmales, the sister group of diatoms, reveals the evolutionary specialization of diatoms from phago-mixotrophs to photoautotrophs.</title>
        <authorList>
            <person name="Ban H."/>
            <person name="Sato S."/>
            <person name="Yoshikawa S."/>
            <person name="Yamada K."/>
            <person name="Nakamura Y."/>
            <person name="Ichinomiya M."/>
            <person name="Sato N."/>
            <person name="Blanc-Mathieu R."/>
            <person name="Endo H."/>
            <person name="Kuwata A."/>
            <person name="Ogata H."/>
        </authorList>
    </citation>
    <scope>NUCLEOTIDE SEQUENCE [LARGE SCALE GENOMIC DNA]</scope>
</reference>
<dbReference type="Proteomes" id="UP001165060">
    <property type="component" value="Unassembled WGS sequence"/>
</dbReference>